<dbReference type="GO" id="GO:0005829">
    <property type="term" value="C:cytosol"/>
    <property type="evidence" value="ECO:0007669"/>
    <property type="project" value="TreeGrafter"/>
</dbReference>
<dbReference type="FunFam" id="3.40.50.300:FF:001573">
    <property type="entry name" value="Carbon monoxide dehydrogenase accessory protein CooC"/>
    <property type="match status" value="1"/>
</dbReference>
<evidence type="ECO:0000259" key="3">
    <source>
        <dbReference type="Pfam" id="PF01656"/>
    </source>
</evidence>
<dbReference type="Gene3D" id="3.40.50.300">
    <property type="entry name" value="P-loop containing nucleotide triphosphate hydrolases"/>
    <property type="match status" value="1"/>
</dbReference>
<dbReference type="InterPro" id="IPR002586">
    <property type="entry name" value="CobQ/CobB/MinD/ParA_Nub-bd_dom"/>
</dbReference>
<dbReference type="PIRSF" id="PIRSF005647">
    <property type="entry name" value="CooC"/>
    <property type="match status" value="1"/>
</dbReference>
<dbReference type="InterPro" id="IPR050625">
    <property type="entry name" value="ParA/MinD_ATPase"/>
</dbReference>
<reference evidence="4 5" key="1">
    <citation type="journal article" date="2017" name="Water Res.">
        <title>Discovery and metagenomic analysis of an anammox bacterial enrichment related to Candidatus "Brocadia caroliniensis" in a full-scale glycerol-fed nitritation-denitritation separate centrate treatment process.</title>
        <authorList>
            <person name="Park H."/>
            <person name="Brotto A.C."/>
            <person name="van Loosdrecht M.C."/>
            <person name="Chandran K."/>
        </authorList>
    </citation>
    <scope>NUCLEOTIDE SEQUENCE [LARGE SCALE GENOMIC DNA]</scope>
    <source>
        <strain evidence="4">26THWARD</strain>
    </source>
</reference>
<name>A0A1V4ASU4_9BACT</name>
<keyword evidence="2" id="KW-0067">ATP-binding</keyword>
<dbReference type="PANTHER" id="PTHR43384">
    <property type="entry name" value="SEPTUM SITE-DETERMINING PROTEIN MIND HOMOLOG, CHLOROPLASTIC-RELATED"/>
    <property type="match status" value="1"/>
</dbReference>
<evidence type="ECO:0000313" key="4">
    <source>
        <dbReference type="EMBL" id="OOP56180.1"/>
    </source>
</evidence>
<proteinExistence type="predicted"/>
<dbReference type="GO" id="GO:0009898">
    <property type="term" value="C:cytoplasmic side of plasma membrane"/>
    <property type="evidence" value="ECO:0007669"/>
    <property type="project" value="TreeGrafter"/>
</dbReference>
<sequence length="258" mass="27509">MKIAVSGKGGVGKTTFVATLARVFAENGKKVIAIDADPVANLAVTLGIKNVSEIVPISQMKDLIKERTGATSEEYGKFFQLNPTVSDLPDKLSLEQEGIKLMVLGAVKRGGGGCACPESAFLRTLLSHLIVQRDEVVIVDMEAGVEHLGRATVKAVNALIVIVEPGSKSIQTAFQVKKLADDIGLKAIYAVGNKVASDEHKALIEKGLAGIPVLGFISYNEKVLESDIVGKAVFAENSQLLKEVRQIKNNLEDCTRGK</sequence>
<evidence type="ECO:0000256" key="1">
    <source>
        <dbReference type="ARBA" id="ARBA00022741"/>
    </source>
</evidence>
<feature type="domain" description="CobQ/CobB/MinD/ParA nucleotide binding" evidence="3">
    <location>
        <begin position="3"/>
        <end position="230"/>
    </location>
</feature>
<dbReference type="CDD" id="cd02034">
    <property type="entry name" value="CooC1"/>
    <property type="match status" value="1"/>
</dbReference>
<dbReference type="AlphaFoldDB" id="A0A1V4ASU4"/>
<accession>A0A1V4ASU4</accession>
<evidence type="ECO:0000313" key="5">
    <source>
        <dbReference type="Proteomes" id="UP000189681"/>
    </source>
</evidence>
<organism evidence="4 5">
    <name type="scientific">Candidatus Brocadia carolinensis</name>
    <dbReference type="NCBI Taxonomy" id="1004156"/>
    <lineage>
        <taxon>Bacteria</taxon>
        <taxon>Pseudomonadati</taxon>
        <taxon>Planctomycetota</taxon>
        <taxon>Candidatus Brocadiia</taxon>
        <taxon>Candidatus Brocadiales</taxon>
        <taxon>Candidatus Brocadiaceae</taxon>
        <taxon>Candidatus Brocadia</taxon>
    </lineage>
</organism>
<dbReference type="PANTHER" id="PTHR43384:SF6">
    <property type="entry name" value="SEPTUM SITE-DETERMINING PROTEIN MIND HOMOLOG, CHLOROPLASTIC"/>
    <property type="match status" value="1"/>
</dbReference>
<protein>
    <submittedName>
        <fullName evidence="4">Carbon monoxide dehydrogenase</fullName>
    </submittedName>
</protein>
<dbReference type="GO" id="GO:0051782">
    <property type="term" value="P:negative regulation of cell division"/>
    <property type="evidence" value="ECO:0007669"/>
    <property type="project" value="TreeGrafter"/>
</dbReference>
<dbReference type="GO" id="GO:0016887">
    <property type="term" value="F:ATP hydrolysis activity"/>
    <property type="evidence" value="ECO:0007669"/>
    <property type="project" value="TreeGrafter"/>
</dbReference>
<dbReference type="SUPFAM" id="SSF52540">
    <property type="entry name" value="P-loop containing nucleoside triphosphate hydrolases"/>
    <property type="match status" value="1"/>
</dbReference>
<dbReference type="EMBL" id="AYTS01000093">
    <property type="protein sequence ID" value="OOP56180.1"/>
    <property type="molecule type" value="Genomic_DNA"/>
</dbReference>
<dbReference type="GO" id="GO:0005524">
    <property type="term" value="F:ATP binding"/>
    <property type="evidence" value="ECO:0007669"/>
    <property type="project" value="UniProtKB-KW"/>
</dbReference>
<comment type="caution">
    <text evidence="4">The sequence shown here is derived from an EMBL/GenBank/DDBJ whole genome shotgun (WGS) entry which is preliminary data.</text>
</comment>
<dbReference type="Proteomes" id="UP000189681">
    <property type="component" value="Unassembled WGS sequence"/>
</dbReference>
<evidence type="ECO:0000256" key="2">
    <source>
        <dbReference type="ARBA" id="ARBA00022840"/>
    </source>
</evidence>
<dbReference type="Pfam" id="PF01656">
    <property type="entry name" value="CbiA"/>
    <property type="match status" value="1"/>
</dbReference>
<dbReference type="InterPro" id="IPR014433">
    <property type="entry name" value="CooC"/>
</dbReference>
<gene>
    <name evidence="4" type="ORF">AYP45_10595</name>
</gene>
<keyword evidence="1" id="KW-0547">Nucleotide-binding</keyword>
<dbReference type="STRING" id="1004156.AYP45_10595"/>
<dbReference type="InterPro" id="IPR027417">
    <property type="entry name" value="P-loop_NTPase"/>
</dbReference>